<feature type="transmembrane region" description="Helical" evidence="8">
    <location>
        <begin position="425"/>
        <end position="445"/>
    </location>
</feature>
<name>A0A9N9X6M6_PHACE</name>
<dbReference type="Proteomes" id="UP001153737">
    <property type="component" value="Chromosome 5"/>
</dbReference>
<evidence type="ECO:0000256" key="2">
    <source>
        <dbReference type="ARBA" id="ARBA00022475"/>
    </source>
</evidence>
<proteinExistence type="inferred from homology"/>
<feature type="transmembrane region" description="Helical" evidence="8">
    <location>
        <begin position="522"/>
        <end position="543"/>
    </location>
</feature>
<dbReference type="FunFam" id="1.20.1250.20:FF:000055">
    <property type="entry name" value="Facilitated trehalose transporter Tret1-2 homolog"/>
    <property type="match status" value="1"/>
</dbReference>
<dbReference type="PROSITE" id="PS50850">
    <property type="entry name" value="MFS"/>
    <property type="match status" value="1"/>
</dbReference>
<dbReference type="AlphaFoldDB" id="A0A9N9X6M6"/>
<comment type="similarity">
    <text evidence="7">Belongs to the major facilitator superfamily. Sugar transporter (TC 2.A.1.1) family. Trehalose transporter subfamily.</text>
</comment>
<dbReference type="InterPro" id="IPR020846">
    <property type="entry name" value="MFS_dom"/>
</dbReference>
<dbReference type="PANTHER" id="PTHR48021:SF47">
    <property type="entry name" value="GH17672P"/>
    <property type="match status" value="1"/>
</dbReference>
<evidence type="ECO:0000256" key="7">
    <source>
        <dbReference type="ARBA" id="ARBA00024348"/>
    </source>
</evidence>
<feature type="domain" description="Major facilitator superfamily (MFS) profile" evidence="10">
    <location>
        <begin position="151"/>
        <end position="578"/>
    </location>
</feature>
<accession>A0A9N9X6M6</accession>
<evidence type="ECO:0000256" key="9">
    <source>
        <dbReference type="SAM" id="SignalP"/>
    </source>
</evidence>
<evidence type="ECO:0000256" key="6">
    <source>
        <dbReference type="ARBA" id="ARBA00023180"/>
    </source>
</evidence>
<feature type="transmembrane region" description="Helical" evidence="8">
    <location>
        <begin position="452"/>
        <end position="474"/>
    </location>
</feature>
<protein>
    <recommendedName>
        <fullName evidence="10">Major facilitator superfamily (MFS) profile domain-containing protein</fullName>
    </recommendedName>
</protein>
<keyword evidence="5 8" id="KW-0472">Membrane</keyword>
<feature type="transmembrane region" description="Helical" evidence="8">
    <location>
        <begin position="555"/>
        <end position="574"/>
    </location>
</feature>
<dbReference type="Gene3D" id="1.20.1250.20">
    <property type="entry name" value="MFS general substrate transporter like domains"/>
    <property type="match status" value="1"/>
</dbReference>
<keyword evidence="3 8" id="KW-0812">Transmembrane</keyword>
<feature type="transmembrane region" description="Helical" evidence="8">
    <location>
        <begin position="220"/>
        <end position="238"/>
    </location>
</feature>
<dbReference type="InterPro" id="IPR003663">
    <property type="entry name" value="Sugar/inositol_transpt"/>
</dbReference>
<feature type="transmembrane region" description="Helical" evidence="8">
    <location>
        <begin position="486"/>
        <end position="510"/>
    </location>
</feature>
<dbReference type="OrthoDB" id="8120565at2759"/>
<feature type="transmembrane region" description="Helical" evidence="8">
    <location>
        <begin position="303"/>
        <end position="325"/>
    </location>
</feature>
<keyword evidence="6" id="KW-0325">Glycoprotein</keyword>
<keyword evidence="9" id="KW-0732">Signal</keyword>
<dbReference type="InterPro" id="IPR005828">
    <property type="entry name" value="MFS_sugar_transport-like"/>
</dbReference>
<feature type="signal peptide" evidence="9">
    <location>
        <begin position="1"/>
        <end position="25"/>
    </location>
</feature>
<reference evidence="11" key="2">
    <citation type="submission" date="2022-10" db="EMBL/GenBank/DDBJ databases">
        <authorList>
            <consortium name="ENA_rothamsted_submissions"/>
            <consortium name="culmorum"/>
            <person name="King R."/>
        </authorList>
    </citation>
    <scope>NUCLEOTIDE SEQUENCE</scope>
</reference>
<comment type="subcellular location">
    <subcellularLocation>
        <location evidence="1">Cell membrane</location>
        <topology evidence="1">Multi-pass membrane protein</topology>
    </subcellularLocation>
</comment>
<evidence type="ECO:0000313" key="12">
    <source>
        <dbReference type="Proteomes" id="UP001153737"/>
    </source>
</evidence>
<reference evidence="11" key="1">
    <citation type="submission" date="2022-01" db="EMBL/GenBank/DDBJ databases">
        <authorList>
            <person name="King R."/>
        </authorList>
    </citation>
    <scope>NUCLEOTIDE SEQUENCE</scope>
</reference>
<evidence type="ECO:0000256" key="5">
    <source>
        <dbReference type="ARBA" id="ARBA00023136"/>
    </source>
</evidence>
<evidence type="ECO:0000256" key="8">
    <source>
        <dbReference type="SAM" id="Phobius"/>
    </source>
</evidence>
<evidence type="ECO:0000256" key="4">
    <source>
        <dbReference type="ARBA" id="ARBA00022989"/>
    </source>
</evidence>
<dbReference type="Pfam" id="PF00083">
    <property type="entry name" value="Sugar_tr"/>
    <property type="match status" value="1"/>
</dbReference>
<organism evidence="11 12">
    <name type="scientific">Phaedon cochleariae</name>
    <name type="common">Mustard beetle</name>
    <dbReference type="NCBI Taxonomy" id="80249"/>
    <lineage>
        <taxon>Eukaryota</taxon>
        <taxon>Metazoa</taxon>
        <taxon>Ecdysozoa</taxon>
        <taxon>Arthropoda</taxon>
        <taxon>Hexapoda</taxon>
        <taxon>Insecta</taxon>
        <taxon>Pterygota</taxon>
        <taxon>Neoptera</taxon>
        <taxon>Endopterygota</taxon>
        <taxon>Coleoptera</taxon>
        <taxon>Polyphaga</taxon>
        <taxon>Cucujiformia</taxon>
        <taxon>Chrysomeloidea</taxon>
        <taxon>Chrysomelidae</taxon>
        <taxon>Chrysomelinae</taxon>
        <taxon>Chrysomelini</taxon>
        <taxon>Phaedon</taxon>
    </lineage>
</organism>
<keyword evidence="12" id="KW-1185">Reference proteome</keyword>
<evidence type="ECO:0000256" key="1">
    <source>
        <dbReference type="ARBA" id="ARBA00004651"/>
    </source>
</evidence>
<feature type="transmembrane region" description="Helical" evidence="8">
    <location>
        <begin position="388"/>
        <end position="410"/>
    </location>
</feature>
<evidence type="ECO:0000313" key="11">
    <source>
        <dbReference type="EMBL" id="CAG9822259.1"/>
    </source>
</evidence>
<gene>
    <name evidence="11" type="ORF">PHAECO_LOCUS9165</name>
</gene>
<sequence length="591" mass="66338">MATRNSINWVDALPLILLGIRSTLKEPAMCTPAELVYGTTLRLPGDFLNSSHMEHSPQDIPQYVTKLKLCMNQLKSTFTHHKNSPKNFTHPDLFTSTHVFVRRDSVKKPLQQPYDGPYEVLERNDKFFTLNIKSRSDNISVDRLKPAYVECNLLALTGDTTLTWSSPVLPKLYSNDTYINPLGTPITKDEESWIGSLQYIGAMVGILPFTFLADRIGRKPVLLMLALPHVAAYLMFAFANNIYWYYLGRFLGGVSLSSVYIILPMYVAEISEDSYRGMLLVSYSTFASFGDLFPYILGPYLSILWFNLITGIFPILFLLSFASLAPESPYYYVGRDDHRAEVTLNKLRRGRLNYDAKNEIDEIKNEKMKNKTGDVWSTLKKKYVVKGFIVAFGLSCFQQLSGLGAILAYTETIFRAAGTNVPSEVSSIIVGVVLFLASFGGPFLVDRKGRRFLLIVSATGLIISESILGLYFYLQTETDVSVDSFSWLPIVCLVVFTITFNIGFGPLPFTITSEVLPSNVKFLLATVTGFSGWLVSFIVTKFFNDLNDYLGNGGTFWLFAGFCGIALVFIIFVVPETKGKSFQEIQIILNR</sequence>
<feature type="transmembrane region" description="Helical" evidence="8">
    <location>
        <begin position="193"/>
        <end position="213"/>
    </location>
</feature>
<keyword evidence="2" id="KW-1003">Cell membrane</keyword>
<dbReference type="InterPro" id="IPR036259">
    <property type="entry name" value="MFS_trans_sf"/>
</dbReference>
<keyword evidence="4 8" id="KW-1133">Transmembrane helix</keyword>
<dbReference type="EMBL" id="OU896711">
    <property type="protein sequence ID" value="CAG9822259.1"/>
    <property type="molecule type" value="Genomic_DNA"/>
</dbReference>
<evidence type="ECO:0000259" key="10">
    <source>
        <dbReference type="PROSITE" id="PS50850"/>
    </source>
</evidence>
<dbReference type="PANTHER" id="PTHR48021">
    <property type="match status" value="1"/>
</dbReference>
<dbReference type="GO" id="GO:0051119">
    <property type="term" value="F:sugar transmembrane transporter activity"/>
    <property type="evidence" value="ECO:0007669"/>
    <property type="project" value="InterPro"/>
</dbReference>
<dbReference type="PRINTS" id="PR00171">
    <property type="entry name" value="SUGRTRNSPORT"/>
</dbReference>
<feature type="transmembrane region" description="Helical" evidence="8">
    <location>
        <begin position="244"/>
        <end position="267"/>
    </location>
</feature>
<dbReference type="SUPFAM" id="SSF103473">
    <property type="entry name" value="MFS general substrate transporter"/>
    <property type="match status" value="1"/>
</dbReference>
<feature type="chain" id="PRO_5040119207" description="Major facilitator superfamily (MFS) profile domain-containing protein" evidence="9">
    <location>
        <begin position="26"/>
        <end position="591"/>
    </location>
</feature>
<dbReference type="GO" id="GO:0005886">
    <property type="term" value="C:plasma membrane"/>
    <property type="evidence" value="ECO:0007669"/>
    <property type="project" value="UniProtKB-SubCell"/>
</dbReference>
<dbReference type="CDD" id="cd17358">
    <property type="entry name" value="MFS_GLUT6_8_Class3_like"/>
    <property type="match status" value="1"/>
</dbReference>
<evidence type="ECO:0000256" key="3">
    <source>
        <dbReference type="ARBA" id="ARBA00022692"/>
    </source>
</evidence>
<dbReference type="InterPro" id="IPR050549">
    <property type="entry name" value="MFS_Trehalose_Transporter"/>
</dbReference>
<dbReference type="InterPro" id="IPR044775">
    <property type="entry name" value="MFS_ERD6/Tret1-like"/>
</dbReference>